<comment type="subcellular location">
    <subcellularLocation>
        <location evidence="1 7">Periplasm</location>
    </subcellularLocation>
</comment>
<keyword evidence="5 7" id="KW-0574">Periplasm</keyword>
<dbReference type="EMBL" id="NDXW01000001">
    <property type="protein sequence ID" value="RDH43236.1"/>
    <property type="molecule type" value="Genomic_DNA"/>
</dbReference>
<dbReference type="Pfam" id="PF13144">
    <property type="entry name" value="ChapFlgA"/>
    <property type="match status" value="1"/>
</dbReference>
<accession>A0A4P9VKH4</accession>
<keyword evidence="4" id="KW-0732">Signal</keyword>
<feature type="domain" description="SAF" evidence="8">
    <location>
        <begin position="119"/>
        <end position="181"/>
    </location>
</feature>
<name>A0A4P9VKH4_9GAMM</name>
<dbReference type="Gene3D" id="3.90.1210.10">
    <property type="entry name" value="Antifreeze-like/N-acetylneuraminic acid synthase C-terminal domain"/>
    <property type="match status" value="1"/>
</dbReference>
<evidence type="ECO:0000256" key="2">
    <source>
        <dbReference type="ARBA" id="ARBA00010474"/>
    </source>
</evidence>
<evidence type="ECO:0000313" key="10">
    <source>
        <dbReference type="Proteomes" id="UP000257039"/>
    </source>
</evidence>
<proteinExistence type="inferred from homology"/>
<evidence type="ECO:0000256" key="7">
    <source>
        <dbReference type="RuleBase" id="RU362063"/>
    </source>
</evidence>
<keyword evidence="9" id="KW-0282">Flagellum</keyword>
<comment type="similarity">
    <text evidence="2 7">Belongs to the FlgA family.</text>
</comment>
<dbReference type="GO" id="GO:0044780">
    <property type="term" value="P:bacterial-type flagellum assembly"/>
    <property type="evidence" value="ECO:0007669"/>
    <property type="project" value="InterPro"/>
</dbReference>
<dbReference type="SMART" id="SM00858">
    <property type="entry name" value="SAF"/>
    <property type="match status" value="1"/>
</dbReference>
<evidence type="ECO:0000256" key="6">
    <source>
        <dbReference type="ARBA" id="ARBA00025643"/>
    </source>
</evidence>
<comment type="function">
    <text evidence="6 7">Involved in the assembly process of the P-ring formation. It may associate with FlgF on the rod constituting a structure essential for the P-ring assembly or may act as a modulator protein for the P-ring assembly.</text>
</comment>
<dbReference type="AlphaFoldDB" id="A0A4P9VKH4"/>
<keyword evidence="10" id="KW-1185">Reference proteome</keyword>
<dbReference type="InterPro" id="IPR017585">
    <property type="entry name" value="SAF_FlgA"/>
</dbReference>
<protein>
    <recommendedName>
        <fullName evidence="3 7">Flagella basal body P-ring formation protein FlgA</fullName>
    </recommendedName>
</protein>
<dbReference type="NCBIfam" id="TIGR03170">
    <property type="entry name" value="flgA_cterm"/>
    <property type="match status" value="1"/>
</dbReference>
<gene>
    <name evidence="9" type="primary">flgA</name>
    <name evidence="9" type="ORF">B9G39_07170</name>
</gene>
<organism evidence="9 10">
    <name type="scientific">Zooshikella ganghwensis</name>
    <dbReference type="NCBI Taxonomy" id="202772"/>
    <lineage>
        <taxon>Bacteria</taxon>
        <taxon>Pseudomonadati</taxon>
        <taxon>Pseudomonadota</taxon>
        <taxon>Gammaproteobacteria</taxon>
        <taxon>Oceanospirillales</taxon>
        <taxon>Zooshikellaceae</taxon>
        <taxon>Zooshikella</taxon>
    </lineage>
</organism>
<keyword evidence="9" id="KW-0969">Cilium</keyword>
<dbReference type="Proteomes" id="UP000257039">
    <property type="component" value="Unassembled WGS sequence"/>
</dbReference>
<dbReference type="RefSeq" id="WP_094786599.1">
    <property type="nucleotide sequence ID" value="NZ_NDXW01000001.1"/>
</dbReference>
<dbReference type="InterPro" id="IPR013974">
    <property type="entry name" value="SAF"/>
</dbReference>
<dbReference type="GO" id="GO:0042597">
    <property type="term" value="C:periplasmic space"/>
    <property type="evidence" value="ECO:0007669"/>
    <property type="project" value="UniProtKB-SubCell"/>
</dbReference>
<evidence type="ECO:0000313" key="9">
    <source>
        <dbReference type="EMBL" id="RDH43236.1"/>
    </source>
</evidence>
<dbReference type="PANTHER" id="PTHR36307:SF1">
    <property type="entry name" value="FLAGELLA BASAL BODY P-RING FORMATION PROTEIN FLGA"/>
    <property type="match status" value="1"/>
</dbReference>
<dbReference type="Gene3D" id="2.30.30.760">
    <property type="match status" value="1"/>
</dbReference>
<evidence type="ECO:0000256" key="3">
    <source>
        <dbReference type="ARBA" id="ARBA00014754"/>
    </source>
</evidence>
<evidence type="ECO:0000259" key="8">
    <source>
        <dbReference type="SMART" id="SM00858"/>
    </source>
</evidence>
<keyword evidence="9" id="KW-0966">Cell projection</keyword>
<keyword evidence="7" id="KW-1005">Bacterial flagellum biogenesis</keyword>
<dbReference type="InterPro" id="IPR041231">
    <property type="entry name" value="FlgA_N"/>
</dbReference>
<evidence type="ECO:0000256" key="5">
    <source>
        <dbReference type="ARBA" id="ARBA00022764"/>
    </source>
</evidence>
<evidence type="ECO:0000256" key="4">
    <source>
        <dbReference type="ARBA" id="ARBA00022729"/>
    </source>
</evidence>
<dbReference type="CDD" id="cd11614">
    <property type="entry name" value="SAF_CpaB_FlgA_like"/>
    <property type="match status" value="1"/>
</dbReference>
<dbReference type="PANTHER" id="PTHR36307">
    <property type="entry name" value="FLAGELLA BASAL BODY P-RING FORMATION PROTEIN FLGA"/>
    <property type="match status" value="1"/>
</dbReference>
<reference evidence="9 10" key="1">
    <citation type="submission" date="2017-04" db="EMBL/GenBank/DDBJ databases">
        <title>Draft genome sequence of Zooshikella ganghwensis VG4 isolated from Red Sea sediments.</title>
        <authorList>
            <person name="Rehman Z."/>
            <person name="Alam I."/>
            <person name="Kamau A."/>
            <person name="Bajic V."/>
            <person name="Leiknes T."/>
        </authorList>
    </citation>
    <scope>NUCLEOTIDE SEQUENCE [LARGE SCALE GENOMIC DNA]</scope>
    <source>
        <strain evidence="9 10">VG4</strain>
    </source>
</reference>
<dbReference type="InterPro" id="IPR039246">
    <property type="entry name" value="Flagellar_FlgA"/>
</dbReference>
<evidence type="ECO:0000256" key="1">
    <source>
        <dbReference type="ARBA" id="ARBA00004418"/>
    </source>
</evidence>
<comment type="caution">
    <text evidence="9">The sequence shown here is derived from an EMBL/GenBank/DDBJ whole genome shotgun (WGS) entry which is preliminary data.</text>
</comment>
<sequence length="244" mass="27576">MNYTNSIGQFSLIRQYFALGLLLYLYSYTCLASPLNDQVQQAAHRYLLNKLQPLLAQSPSITYKIRINPLDQRLRLALCQAPLLVSQNRHSKSYGRITLAIDCPNIWQVYVTSEVSIFRQVLASRRTIPKKRQITDADLMWQTVDISRLRHGYFTEHAPVIGKIATKTITLGQVINRRHIDTATIITKGTKVAIIASAAHFAVRSFGIALSDGKPGERIKVRNNRSKRVVEGIVKDSNTVQVLF</sequence>
<dbReference type="Pfam" id="PF17656">
    <property type="entry name" value="ChapFlgA_N"/>
    <property type="match status" value="1"/>
</dbReference>